<dbReference type="PANTHER" id="PTHR43179:SF12">
    <property type="entry name" value="GALACTOFURANOSYLTRANSFERASE GLFT2"/>
    <property type="match status" value="1"/>
</dbReference>
<keyword evidence="3 5" id="KW-0808">Transferase</keyword>
<evidence type="ECO:0000313" key="6">
    <source>
        <dbReference type="Proteomes" id="UP000003586"/>
    </source>
</evidence>
<dbReference type="AlphaFoldDB" id="W0EUR2"/>
<dbReference type="GO" id="GO:0016757">
    <property type="term" value="F:glycosyltransferase activity"/>
    <property type="evidence" value="ECO:0007669"/>
    <property type="project" value="UniProtKB-KW"/>
</dbReference>
<dbReference type="KEGG" id="nso:NIASO_03615"/>
<dbReference type="eggNOG" id="COG1216">
    <property type="taxonomic scope" value="Bacteria"/>
</dbReference>
<dbReference type="PANTHER" id="PTHR43179">
    <property type="entry name" value="RHAMNOSYLTRANSFERASE WBBL"/>
    <property type="match status" value="1"/>
</dbReference>
<evidence type="ECO:0000313" key="5">
    <source>
        <dbReference type="EMBL" id="AHF14522.1"/>
    </source>
</evidence>
<dbReference type="CDD" id="cd04186">
    <property type="entry name" value="GT_2_like_c"/>
    <property type="match status" value="1"/>
</dbReference>
<sequence length="351" mass="39833">MSIPSIAIVILNWNGQHYLQQFLPAVVRSNYGNLKVVVADNGSTDDSVAFLQQHFPEVTVIRFEENHGFAKGYNLALEQVTADYYLLLNSDVQVTGHFLDPLVNLLEANPSIAACQPKILSFHHPHYFEYAGAAGGWMDHFGYPFAKGRVFDFSETDEGQYDDAALVFWASGAALFIRSKVFHEVGGFDPYFFAHQEEIDLCWRIQLAGHQISSCPQSVVYHVGGGTLPKGNSLKTYLNFRNNHIMLFKNLYGWRKYYVMVVRALLDAISAFKSLLAGDSGYFVAVASAHLSFIKWILKDQRKSVFPNPYSHRDKKRRPEGLLKKNIAWLHFVKGKKKFSEIVDKEVKISR</sequence>
<protein>
    <submittedName>
        <fullName evidence="5">Glycosyl transferase family 2</fullName>
    </submittedName>
</protein>
<evidence type="ECO:0000256" key="3">
    <source>
        <dbReference type="ARBA" id="ARBA00022679"/>
    </source>
</evidence>
<dbReference type="Gene3D" id="3.90.550.10">
    <property type="entry name" value="Spore Coat Polysaccharide Biosynthesis Protein SpsA, Chain A"/>
    <property type="match status" value="1"/>
</dbReference>
<evidence type="ECO:0000256" key="2">
    <source>
        <dbReference type="ARBA" id="ARBA00022676"/>
    </source>
</evidence>
<accession>W0EUR2</accession>
<dbReference type="EMBL" id="CP007035">
    <property type="protein sequence ID" value="AHF14522.1"/>
    <property type="molecule type" value="Genomic_DNA"/>
</dbReference>
<organism evidence="5 6">
    <name type="scientific">Niabella soli DSM 19437</name>
    <dbReference type="NCBI Taxonomy" id="929713"/>
    <lineage>
        <taxon>Bacteria</taxon>
        <taxon>Pseudomonadati</taxon>
        <taxon>Bacteroidota</taxon>
        <taxon>Chitinophagia</taxon>
        <taxon>Chitinophagales</taxon>
        <taxon>Chitinophagaceae</taxon>
        <taxon>Niabella</taxon>
    </lineage>
</organism>
<name>W0EUR2_9BACT</name>
<dbReference type="RefSeq" id="WP_025298667.1">
    <property type="nucleotide sequence ID" value="NZ_CP007035.1"/>
</dbReference>
<dbReference type="HOGENOM" id="CLU_023845_4_0_10"/>
<evidence type="ECO:0000256" key="1">
    <source>
        <dbReference type="ARBA" id="ARBA00006739"/>
    </source>
</evidence>
<proteinExistence type="inferred from homology"/>
<dbReference type="OrthoDB" id="9771846at2"/>
<reference evidence="5 6" key="1">
    <citation type="submission" date="2013-12" db="EMBL/GenBank/DDBJ databases">
        <authorList>
            <consortium name="DOE Joint Genome Institute"/>
            <person name="Eisen J."/>
            <person name="Huntemann M."/>
            <person name="Han J."/>
            <person name="Chen A."/>
            <person name="Kyrpides N."/>
            <person name="Mavromatis K."/>
            <person name="Markowitz V."/>
            <person name="Palaniappan K."/>
            <person name="Ivanova N."/>
            <person name="Schaumberg A."/>
            <person name="Pati A."/>
            <person name="Liolios K."/>
            <person name="Nordberg H.P."/>
            <person name="Cantor M.N."/>
            <person name="Hua S.X."/>
            <person name="Woyke T."/>
        </authorList>
    </citation>
    <scope>NUCLEOTIDE SEQUENCE [LARGE SCALE GENOMIC DNA]</scope>
    <source>
        <strain evidence="6">DSM 19437</strain>
    </source>
</reference>
<evidence type="ECO:0000259" key="4">
    <source>
        <dbReference type="Pfam" id="PF00535"/>
    </source>
</evidence>
<dbReference type="InterPro" id="IPR001173">
    <property type="entry name" value="Glyco_trans_2-like"/>
</dbReference>
<dbReference type="STRING" id="929713.NIASO_03615"/>
<feature type="domain" description="Glycosyltransferase 2-like" evidence="4">
    <location>
        <begin position="8"/>
        <end position="117"/>
    </location>
</feature>
<dbReference type="SUPFAM" id="SSF53448">
    <property type="entry name" value="Nucleotide-diphospho-sugar transferases"/>
    <property type="match status" value="1"/>
</dbReference>
<gene>
    <name evidence="5" type="ORF">NIASO_03615</name>
</gene>
<keyword evidence="6" id="KW-1185">Reference proteome</keyword>
<dbReference type="InterPro" id="IPR029044">
    <property type="entry name" value="Nucleotide-diphossugar_trans"/>
</dbReference>
<keyword evidence="2" id="KW-0328">Glycosyltransferase</keyword>
<dbReference type="Pfam" id="PF00535">
    <property type="entry name" value="Glycos_transf_2"/>
    <property type="match status" value="1"/>
</dbReference>
<comment type="similarity">
    <text evidence="1">Belongs to the glycosyltransferase 2 family.</text>
</comment>
<dbReference type="Proteomes" id="UP000003586">
    <property type="component" value="Chromosome"/>
</dbReference>